<keyword evidence="3" id="KW-0413">Isomerase</keyword>
<accession>A0A3S4CVD8</accession>
<dbReference type="PANTHER" id="PTHR43000">
    <property type="entry name" value="DTDP-D-GLUCOSE 4,6-DEHYDRATASE-RELATED"/>
    <property type="match status" value="1"/>
</dbReference>
<reference evidence="4" key="1">
    <citation type="submission" date="2018-02" db="EMBL/GenBank/DDBJ databases">
        <authorList>
            <person name="Seth-Smith MB H."/>
            <person name="Seth-Smith H."/>
        </authorList>
    </citation>
    <scope>NUCLEOTIDE SEQUENCE [LARGE SCALE GENOMIC DNA]</scope>
</reference>
<name>A0A3S4CVD8_9MYCO</name>
<feature type="domain" description="NAD-dependent epimerase/dehydratase" evidence="2">
    <location>
        <begin position="19"/>
        <end position="276"/>
    </location>
</feature>
<dbReference type="SUPFAM" id="SSF51735">
    <property type="entry name" value="NAD(P)-binding Rossmann-fold domains"/>
    <property type="match status" value="1"/>
</dbReference>
<dbReference type="InterPro" id="IPR001509">
    <property type="entry name" value="Epimerase_deHydtase"/>
</dbReference>
<dbReference type="Proteomes" id="UP000269998">
    <property type="component" value="Chromosome"/>
</dbReference>
<dbReference type="Gene3D" id="3.40.50.720">
    <property type="entry name" value="NAD(P)-binding Rossmann-like Domain"/>
    <property type="match status" value="1"/>
</dbReference>
<dbReference type="AlphaFoldDB" id="A0A3S4CVD8"/>
<sequence length="355" mass="39147">MQRSEFRDAGHGGGGPVKVLVTGSAGFINGYVVEELLGAGHEVVGIDNYSKYGKVAKSYDDHPNYHFVEGDVKDVDLMFELVEGCEQMVASAARIGGITYFHEYAYDLLAENERIAAAHFDTAIHAYRKGWLKKINVISSSMVFENASIFPTPEKHITECPPPTSTYGFQKLACEYFAHGAYEQYGLPYTIIRPFNCVGTGEQRALGGHEIPSGNVKLAMSHVVPDLIQKVVKGQDPLHILGDGTQVRHYTYGGDLARGIRICMEHPAALNGDFNLSTPEATTVLELAEVIWRKMRPDTPFRYESDPPFEHDVQLRSPDVHKASEVLGFEATTTLDAMLDEVIPWIVNAVEAGTI</sequence>
<organism evidence="3 4">
    <name type="scientific">Mycobacterium basiliense</name>
    <dbReference type="NCBI Taxonomy" id="2094119"/>
    <lineage>
        <taxon>Bacteria</taxon>
        <taxon>Bacillati</taxon>
        <taxon>Actinomycetota</taxon>
        <taxon>Actinomycetes</taxon>
        <taxon>Mycobacteriales</taxon>
        <taxon>Mycobacteriaceae</taxon>
        <taxon>Mycobacterium</taxon>
    </lineage>
</organism>
<dbReference type="KEGG" id="mbai:MB901379_02148"/>
<evidence type="ECO:0000256" key="1">
    <source>
        <dbReference type="ARBA" id="ARBA00007637"/>
    </source>
</evidence>
<gene>
    <name evidence="3" type="primary">galE_2</name>
    <name evidence="3" type="ORF">MB901379_02148</name>
</gene>
<proteinExistence type="inferred from homology"/>
<evidence type="ECO:0000259" key="2">
    <source>
        <dbReference type="Pfam" id="PF01370"/>
    </source>
</evidence>
<dbReference type="GO" id="GO:0003978">
    <property type="term" value="F:UDP-glucose 4-epimerase activity"/>
    <property type="evidence" value="ECO:0007669"/>
    <property type="project" value="UniProtKB-EC"/>
</dbReference>
<protein>
    <submittedName>
        <fullName evidence="3">UDP-glucose 4-epimerase</fullName>
        <ecNumber evidence="3">5.1.3.2</ecNumber>
    </submittedName>
</protein>
<evidence type="ECO:0000313" key="3">
    <source>
        <dbReference type="EMBL" id="VDM88586.1"/>
    </source>
</evidence>
<dbReference type="InterPro" id="IPR036291">
    <property type="entry name" value="NAD(P)-bd_dom_sf"/>
</dbReference>
<evidence type="ECO:0000313" key="4">
    <source>
        <dbReference type="Proteomes" id="UP000269998"/>
    </source>
</evidence>
<dbReference type="EMBL" id="LR130759">
    <property type="protein sequence ID" value="VDM88586.1"/>
    <property type="molecule type" value="Genomic_DNA"/>
</dbReference>
<comment type="similarity">
    <text evidence="1">Belongs to the NAD(P)-dependent epimerase/dehydratase family.</text>
</comment>
<dbReference type="EC" id="5.1.3.2" evidence="3"/>
<dbReference type="Pfam" id="PF01370">
    <property type="entry name" value="Epimerase"/>
    <property type="match status" value="1"/>
</dbReference>
<keyword evidence="4" id="KW-1185">Reference proteome</keyword>